<dbReference type="KEGG" id="ery:CP97_15036"/>
<organism evidence="1 2">
    <name type="scientific">Aurantiacibacter atlanticus</name>
    <dbReference type="NCBI Taxonomy" id="1648404"/>
    <lineage>
        <taxon>Bacteria</taxon>
        <taxon>Pseudomonadati</taxon>
        <taxon>Pseudomonadota</taxon>
        <taxon>Alphaproteobacteria</taxon>
        <taxon>Sphingomonadales</taxon>
        <taxon>Erythrobacteraceae</taxon>
        <taxon>Aurantiacibacter</taxon>
    </lineage>
</organism>
<name>A0A160HUQ5_9SPHN</name>
<evidence type="ECO:0000313" key="1">
    <source>
        <dbReference type="EMBL" id="ANC50727.1"/>
    </source>
</evidence>
<gene>
    <name evidence="1" type="ORF">CP97_15036</name>
</gene>
<geneLocation type="plasmid" evidence="2"/>
<dbReference type="Proteomes" id="UP000059113">
    <property type="component" value="Plasmid"/>
</dbReference>
<proteinExistence type="predicted"/>
<evidence type="ECO:0000313" key="2">
    <source>
        <dbReference type="Proteomes" id="UP000059113"/>
    </source>
</evidence>
<accession>A0A160HUQ5</accession>
<protein>
    <submittedName>
        <fullName evidence="1">Uncharacterized protein</fullName>
    </submittedName>
</protein>
<sequence length="167" mass="18151">MCHRRCGQSDCEGRDGSTIHKNFLFSECGNPGPNLIAIASQEQKHALGKLLGSARARSCAAQRGGFATPMRQGCGDLPELQRVSLRSAVFLCNRATATHLTPCAARSFLHEQGQADGKPDNPRKPELGLFNEHSYAPKPCGRALTARVSGFSAIIVVCRRHRIRTQI</sequence>
<dbReference type="AlphaFoldDB" id="A0A160HUQ5"/>
<dbReference type="EMBL" id="CP015441">
    <property type="protein sequence ID" value="ANC50727.1"/>
    <property type="molecule type" value="Genomic_DNA"/>
</dbReference>
<keyword evidence="2" id="KW-1185">Reference proteome</keyword>
<keyword evidence="1" id="KW-0614">Plasmid</keyword>
<reference evidence="1 2" key="1">
    <citation type="submission" date="2016-04" db="EMBL/GenBank/DDBJ databases">
        <title>The complete genome sequence of Erythrobacter atlanticus s21-N3.</title>
        <authorList>
            <person name="Wang W."/>
            <person name="Wang L."/>
            <person name="Zhuang L."/>
            <person name="Shao Z."/>
        </authorList>
    </citation>
    <scope>NUCLEOTIDE SEQUENCE [LARGE SCALE GENOMIC DNA]</scope>
    <source>
        <strain evidence="2">s21-N3</strain>
        <plasmid evidence="2">Plasmid</plasmid>
    </source>
</reference>